<name>A0A9P6VXK7_RHOMI</name>
<accession>A0A9P6VXK7</accession>
<feature type="region of interest" description="Disordered" evidence="1">
    <location>
        <begin position="1"/>
        <end position="159"/>
    </location>
</feature>
<dbReference type="EMBL" id="PUHQ01000094">
    <property type="protein sequence ID" value="KAG0656627.1"/>
    <property type="molecule type" value="Genomic_DNA"/>
</dbReference>
<evidence type="ECO:0008006" key="4">
    <source>
        <dbReference type="Google" id="ProtNLM"/>
    </source>
</evidence>
<organism evidence="2 3">
    <name type="scientific">Rhodotorula mucilaginosa</name>
    <name type="common">Yeast</name>
    <name type="synonym">Rhodotorula rubra</name>
    <dbReference type="NCBI Taxonomy" id="5537"/>
    <lineage>
        <taxon>Eukaryota</taxon>
        <taxon>Fungi</taxon>
        <taxon>Dikarya</taxon>
        <taxon>Basidiomycota</taxon>
        <taxon>Pucciniomycotina</taxon>
        <taxon>Microbotryomycetes</taxon>
        <taxon>Sporidiobolales</taxon>
        <taxon>Sporidiobolaceae</taxon>
        <taxon>Rhodotorula</taxon>
    </lineage>
</organism>
<dbReference type="OrthoDB" id="47375at2759"/>
<feature type="region of interest" description="Disordered" evidence="1">
    <location>
        <begin position="417"/>
        <end position="485"/>
    </location>
</feature>
<comment type="caution">
    <text evidence="2">The sequence shown here is derived from an EMBL/GenBank/DDBJ whole genome shotgun (WGS) entry which is preliminary data.</text>
</comment>
<feature type="compositionally biased region" description="Basic and acidic residues" evidence="1">
    <location>
        <begin position="277"/>
        <end position="287"/>
    </location>
</feature>
<sequence length="928" mass="102189">MPVYKHIAAQQKKQERADKLRAQKRRRGEDDQGLATSTVVGWSDEDSDDDDEEDAEDDDEDSEGSEEDDDEEDEDEDEEMASGADGSGDDSDDEGLVMDANDPTVPRKPPSGFPTAVEALSDPIASSVNLLPADERPASASKKTGEDDDTEEKEEEDEELPLVCVVCPNKVLKKGKMVQVHLGSKDHLRRLARFRAHLESADCPASHKTADARWVSSELDRQVFERLSRQTEVGGKKAGTTKVAPAAVAAKEDKGKGKATASAPADTASTPARPLKRKADAVSKADADGTSVREQIRLQKKDKYQRRKEAKREKAERIKAKKAQQGGEVEGAEEGAIKMALPPSSHASKPKRRFIEKAKPTAEEIQLRQEWKEMRRLAREAGLAEPPKPLLAYEYGGNLDNVPKAVRNRYEKMQAAYEKGEKAKPAPAAAGSKKATKAAAKEEKRGAGVKQGKGAAAAATGPSPKAAKRKEKKERRKSESGAAEMLPESRRAAVVAGGACLVLGLLYILSSTDAAARTKSAATSIRWAWPASSASPLEVEQLPLYISSSDDRLAYRLHLERTTSPRTQRIHSPTLTFDHIYVLSLPTRLDRRHEMLKLARAHGLELTFVDAVNKSEPFVKWIAEQAAHVRPERLEIMARVRGVDVSTLGGLHVGNDWLIPTPSLRSSDPDRFPPRNDPNFATHNGDWVAHLESHAEAGTLSSLVPFDPNFNVTHALWDHNEAIAGRQVNEGVISTYWGHTRAIKQVIENGDRSALILEDDVDWEWDLERLWSRMERKLPADWDSVLLGHCWGKELLKPQYLHPHLHRSSVPLCLHAYALSAHGASHLLSLLSNPWSAYQTAVDTAVPSFIHFGLVNSFSVEPPLVIQRKDGPSDIQVGTGSKWRGLLMDSTADRIRSAEGKEVVEPVYDEANLDPATVFRYGRGKCHL</sequence>
<feature type="compositionally biased region" description="Acidic residues" evidence="1">
    <location>
        <begin position="43"/>
        <end position="80"/>
    </location>
</feature>
<reference evidence="2 3" key="1">
    <citation type="submission" date="2020-11" db="EMBL/GenBank/DDBJ databases">
        <title>Kefir isolates.</title>
        <authorList>
            <person name="Marcisauskas S."/>
            <person name="Kim Y."/>
            <person name="Blasche S."/>
        </authorList>
    </citation>
    <scope>NUCLEOTIDE SEQUENCE [LARGE SCALE GENOMIC DNA]</scope>
    <source>
        <strain evidence="2 3">KR</strain>
    </source>
</reference>
<evidence type="ECO:0000313" key="3">
    <source>
        <dbReference type="Proteomes" id="UP000777482"/>
    </source>
</evidence>
<feature type="compositionally biased region" description="Low complexity" evidence="1">
    <location>
        <begin position="238"/>
        <end position="249"/>
    </location>
</feature>
<feature type="compositionally biased region" description="Low complexity" evidence="1">
    <location>
        <begin position="259"/>
        <end position="272"/>
    </location>
</feature>
<feature type="compositionally biased region" description="Basic and acidic residues" evidence="1">
    <location>
        <begin position="12"/>
        <end position="21"/>
    </location>
</feature>
<feature type="compositionally biased region" description="Basic residues" evidence="1">
    <location>
        <begin position="466"/>
        <end position="475"/>
    </location>
</feature>
<keyword evidence="3" id="KW-1185">Reference proteome</keyword>
<dbReference type="Proteomes" id="UP000777482">
    <property type="component" value="Unassembled WGS sequence"/>
</dbReference>
<evidence type="ECO:0000313" key="2">
    <source>
        <dbReference type="EMBL" id="KAG0656627.1"/>
    </source>
</evidence>
<proteinExistence type="predicted"/>
<dbReference type="AlphaFoldDB" id="A0A9P6VXK7"/>
<feature type="compositionally biased region" description="Low complexity" evidence="1">
    <location>
        <begin position="448"/>
        <end position="465"/>
    </location>
</feature>
<feature type="compositionally biased region" description="Acidic residues" evidence="1">
    <location>
        <begin position="146"/>
        <end position="159"/>
    </location>
</feature>
<feature type="compositionally biased region" description="Acidic residues" evidence="1">
    <location>
        <begin position="87"/>
        <end position="96"/>
    </location>
</feature>
<gene>
    <name evidence="2" type="ORF">C6P46_007031</name>
</gene>
<evidence type="ECO:0000256" key="1">
    <source>
        <dbReference type="SAM" id="MobiDB-lite"/>
    </source>
</evidence>
<protein>
    <recommendedName>
        <fullName evidence="4">Glycosyltransferase family 25 protein</fullName>
    </recommendedName>
</protein>
<feature type="region of interest" description="Disordered" evidence="1">
    <location>
        <begin position="231"/>
        <end position="352"/>
    </location>
</feature>